<dbReference type="Proteomes" id="UP001196413">
    <property type="component" value="Unassembled WGS sequence"/>
</dbReference>
<keyword evidence="2" id="KW-1185">Reference proteome</keyword>
<evidence type="ECO:0000313" key="2">
    <source>
        <dbReference type="Proteomes" id="UP001196413"/>
    </source>
</evidence>
<dbReference type="EMBL" id="JAHQIW010003708">
    <property type="protein sequence ID" value="KAJ1359813.1"/>
    <property type="molecule type" value="Genomic_DNA"/>
</dbReference>
<proteinExistence type="predicted"/>
<organism evidence="1 2">
    <name type="scientific">Parelaphostrongylus tenuis</name>
    <name type="common">Meningeal worm</name>
    <dbReference type="NCBI Taxonomy" id="148309"/>
    <lineage>
        <taxon>Eukaryota</taxon>
        <taxon>Metazoa</taxon>
        <taxon>Ecdysozoa</taxon>
        <taxon>Nematoda</taxon>
        <taxon>Chromadorea</taxon>
        <taxon>Rhabditida</taxon>
        <taxon>Rhabditina</taxon>
        <taxon>Rhabditomorpha</taxon>
        <taxon>Strongyloidea</taxon>
        <taxon>Metastrongylidae</taxon>
        <taxon>Parelaphostrongylus</taxon>
    </lineage>
</organism>
<reference evidence="1" key="1">
    <citation type="submission" date="2021-06" db="EMBL/GenBank/DDBJ databases">
        <title>Parelaphostrongylus tenuis whole genome reference sequence.</title>
        <authorList>
            <person name="Garwood T.J."/>
            <person name="Larsen P.A."/>
            <person name="Fountain-Jones N.M."/>
            <person name="Garbe J.R."/>
            <person name="Macchietto M.G."/>
            <person name="Kania S.A."/>
            <person name="Gerhold R.W."/>
            <person name="Richards J.E."/>
            <person name="Wolf T.M."/>
        </authorList>
    </citation>
    <scope>NUCLEOTIDE SEQUENCE</scope>
    <source>
        <strain evidence="1">MNPRO001-30</strain>
        <tissue evidence="1">Meninges</tissue>
    </source>
</reference>
<sequence>MELDGKFREFSDETFRTLTHYRTKSFQSNFTELQKRGMKEFVKNDVLWFMRSLAD</sequence>
<gene>
    <name evidence="1" type="ORF">KIN20_018617</name>
</gene>
<dbReference type="AlphaFoldDB" id="A0AAD5MNA2"/>
<name>A0AAD5MNA2_PARTN</name>
<comment type="caution">
    <text evidence="1">The sequence shown here is derived from an EMBL/GenBank/DDBJ whole genome shotgun (WGS) entry which is preliminary data.</text>
</comment>
<accession>A0AAD5MNA2</accession>
<evidence type="ECO:0000313" key="1">
    <source>
        <dbReference type="EMBL" id="KAJ1359813.1"/>
    </source>
</evidence>
<protein>
    <submittedName>
        <fullName evidence="1">Uncharacterized protein</fullName>
    </submittedName>
</protein>